<dbReference type="RefSeq" id="WP_074696645.1">
    <property type="nucleotide sequence ID" value="NZ_FNJN01000007.1"/>
</dbReference>
<dbReference type="AlphaFoldDB" id="A0A1H0RNA8"/>
<keyword evidence="1" id="KW-1133">Transmembrane helix</keyword>
<dbReference type="Proteomes" id="UP000186456">
    <property type="component" value="Unassembled WGS sequence"/>
</dbReference>
<keyword evidence="1" id="KW-0472">Membrane</keyword>
<dbReference type="EMBL" id="FNJN01000007">
    <property type="protein sequence ID" value="SDP30895.1"/>
    <property type="molecule type" value="Genomic_DNA"/>
</dbReference>
<feature type="transmembrane region" description="Helical" evidence="1">
    <location>
        <begin position="65"/>
        <end position="89"/>
    </location>
</feature>
<feature type="transmembrane region" description="Helical" evidence="1">
    <location>
        <begin position="12"/>
        <end position="30"/>
    </location>
</feature>
<evidence type="ECO:0000256" key="1">
    <source>
        <dbReference type="SAM" id="Phobius"/>
    </source>
</evidence>
<sequence>MPEDSRPARNHAWHLAALGAGVVAMATSVWAPPGLIGDLLVLVVSVCTLLFALDGSRRRGPLRALAIAGALLAGLAMIVAAAVFLVALARALS</sequence>
<keyword evidence="1" id="KW-0812">Transmembrane</keyword>
<reference evidence="2 3" key="1">
    <citation type="submission" date="2016-10" db="EMBL/GenBank/DDBJ databases">
        <authorList>
            <person name="de Groot N.N."/>
        </authorList>
    </citation>
    <scope>NUCLEOTIDE SEQUENCE [LARGE SCALE GENOMIC DNA]</scope>
    <source>
        <strain evidence="2 3">StLB037</strain>
    </source>
</reference>
<evidence type="ECO:0000313" key="2">
    <source>
        <dbReference type="EMBL" id="SDP30895.1"/>
    </source>
</evidence>
<accession>A0A1H0RNA8</accession>
<proteinExistence type="predicted"/>
<name>A0A1H0RNA8_MICTS</name>
<gene>
    <name evidence="2" type="ORF">SAMN04487788_2943</name>
</gene>
<protein>
    <submittedName>
        <fullName evidence="2">Uncharacterized protein</fullName>
    </submittedName>
</protein>
<feature type="transmembrane region" description="Helical" evidence="1">
    <location>
        <begin position="36"/>
        <end position="53"/>
    </location>
</feature>
<evidence type="ECO:0000313" key="3">
    <source>
        <dbReference type="Proteomes" id="UP000186456"/>
    </source>
</evidence>
<organism evidence="2 3">
    <name type="scientific">Microbacterium testaceum (strain StLB037)</name>
    <dbReference type="NCBI Taxonomy" id="979556"/>
    <lineage>
        <taxon>Bacteria</taxon>
        <taxon>Bacillati</taxon>
        <taxon>Actinomycetota</taxon>
        <taxon>Actinomycetes</taxon>
        <taxon>Micrococcales</taxon>
        <taxon>Microbacteriaceae</taxon>
        <taxon>Microbacterium</taxon>
    </lineage>
</organism>